<organism evidence="1 2">
    <name type="scientific">Acer saccharum</name>
    <name type="common">Sugar maple</name>
    <dbReference type="NCBI Taxonomy" id="4024"/>
    <lineage>
        <taxon>Eukaryota</taxon>
        <taxon>Viridiplantae</taxon>
        <taxon>Streptophyta</taxon>
        <taxon>Embryophyta</taxon>
        <taxon>Tracheophyta</taxon>
        <taxon>Spermatophyta</taxon>
        <taxon>Magnoliopsida</taxon>
        <taxon>eudicotyledons</taxon>
        <taxon>Gunneridae</taxon>
        <taxon>Pentapetalae</taxon>
        <taxon>rosids</taxon>
        <taxon>malvids</taxon>
        <taxon>Sapindales</taxon>
        <taxon>Sapindaceae</taxon>
        <taxon>Hippocastanoideae</taxon>
        <taxon>Acereae</taxon>
        <taxon>Acer</taxon>
    </lineage>
</organism>
<dbReference type="EMBL" id="JAUESC010000386">
    <property type="protein sequence ID" value="KAK0575690.1"/>
    <property type="molecule type" value="Genomic_DNA"/>
</dbReference>
<dbReference type="AlphaFoldDB" id="A0AA39RKC9"/>
<comment type="caution">
    <text evidence="1">The sequence shown here is derived from an EMBL/GenBank/DDBJ whole genome shotgun (WGS) entry which is preliminary data.</text>
</comment>
<dbReference type="Proteomes" id="UP001168877">
    <property type="component" value="Unassembled WGS sequence"/>
</dbReference>
<proteinExistence type="predicted"/>
<sequence>MDPSEVEKTIRAITRSAQEWIKQSREDDLSDNKICSRMDPSKAEKMIRADHLGDQNGEQELDWVRGRASRQWLQVMDELLLKARDQAEECHE</sequence>
<gene>
    <name evidence="1" type="ORF">LWI29_005243</name>
</gene>
<reference evidence="1" key="2">
    <citation type="submission" date="2023-06" db="EMBL/GenBank/DDBJ databases">
        <authorList>
            <person name="Swenson N.G."/>
            <person name="Wegrzyn J.L."/>
            <person name="Mcevoy S.L."/>
        </authorList>
    </citation>
    <scope>NUCLEOTIDE SEQUENCE</scope>
    <source>
        <strain evidence="1">NS2018</strain>
        <tissue evidence="1">Leaf</tissue>
    </source>
</reference>
<name>A0AA39RKC9_ACESA</name>
<evidence type="ECO:0000313" key="2">
    <source>
        <dbReference type="Proteomes" id="UP001168877"/>
    </source>
</evidence>
<keyword evidence="2" id="KW-1185">Reference proteome</keyword>
<reference evidence="1" key="1">
    <citation type="journal article" date="2022" name="Plant J.">
        <title>Strategies of tolerance reflected in two North American maple genomes.</title>
        <authorList>
            <person name="McEvoy S.L."/>
            <person name="Sezen U.U."/>
            <person name="Trouern-Trend A."/>
            <person name="McMahon S.M."/>
            <person name="Schaberg P.G."/>
            <person name="Yang J."/>
            <person name="Wegrzyn J.L."/>
            <person name="Swenson N.G."/>
        </authorList>
    </citation>
    <scope>NUCLEOTIDE SEQUENCE</scope>
    <source>
        <strain evidence="1">NS2018</strain>
    </source>
</reference>
<evidence type="ECO:0000313" key="1">
    <source>
        <dbReference type="EMBL" id="KAK0575690.1"/>
    </source>
</evidence>
<protein>
    <submittedName>
        <fullName evidence="1">Uncharacterized protein</fullName>
    </submittedName>
</protein>
<accession>A0AA39RKC9</accession>